<dbReference type="Pfam" id="PF04592">
    <property type="entry name" value="SelP_N"/>
    <property type="match status" value="1"/>
</dbReference>
<evidence type="ECO:0000313" key="9">
    <source>
        <dbReference type="Proteomes" id="UP000054359"/>
    </source>
</evidence>
<dbReference type="STRING" id="407821.A0A087U3W7"/>
<dbReference type="OrthoDB" id="6134775at2759"/>
<dbReference type="GO" id="GO:0001887">
    <property type="term" value="P:selenium compound metabolic process"/>
    <property type="evidence" value="ECO:0007669"/>
    <property type="project" value="TreeGrafter"/>
</dbReference>
<keyword evidence="4" id="KW-0712">Selenocysteine</keyword>
<accession>A0A087U3W7</accession>
<sequence>MTDLQFIIVNHKASHAQELLHELQERVSFDVYQETEVEPVWDVMEGGKDDMYVYDRCGKLTYYVPFPLSVITDEQPIVATAVLATYFRSPCGINCEKNSSTAVEEFIKEFEHEENMTKLNEEVTGNESLNNTYNETDTQTESFNASKSNETIPVVEQIEYPENRKENGLLYEYYYPDYQEGNFTSESENSSDPSINKAQQFLRNLFNLFFNTDEATLSTTENAFNSSSFNSSQENFEIFERRNSTSDNTSYHHHRETSKKASKSFAEGDEKTKHRKKSARCAEANMQVCKNWSKNRLLHAQKCCSATIGDRKLLAYDRQTCKNFGKKRCKKIQTILKCCIKTTLINTNTTISNVTTVAETAVSSETASVTDSAPVTASATAVTSSADLVIAYDTSTVTSTSNTEGLSVTETSSVEIVCCKDVENNKFCRVSKTCNDDEYIDQSKTASM</sequence>
<gene>
    <name evidence="8" type="ORF">X975_08290</name>
</gene>
<reference evidence="8 9" key="1">
    <citation type="submission" date="2013-11" db="EMBL/GenBank/DDBJ databases">
        <title>Genome sequencing of Stegodyphus mimosarum.</title>
        <authorList>
            <person name="Bechsgaard J."/>
        </authorList>
    </citation>
    <scope>NUCLEOTIDE SEQUENCE [LARGE SCALE GENOMIC DNA]</scope>
</reference>
<evidence type="ECO:0000256" key="3">
    <source>
        <dbReference type="ARBA" id="ARBA00022729"/>
    </source>
</evidence>
<keyword evidence="9" id="KW-1185">Reference proteome</keyword>
<protein>
    <submittedName>
        <fullName evidence="8">Selenoprotein Pb</fullName>
    </submittedName>
</protein>
<dbReference type="GO" id="GO:0008430">
    <property type="term" value="F:selenium binding"/>
    <property type="evidence" value="ECO:0007669"/>
    <property type="project" value="InterPro"/>
</dbReference>
<dbReference type="Proteomes" id="UP000054359">
    <property type="component" value="Unassembled WGS sequence"/>
</dbReference>
<feature type="region of interest" description="Disordered" evidence="6">
    <location>
        <begin position="243"/>
        <end position="278"/>
    </location>
</feature>
<proteinExistence type="predicted"/>
<keyword evidence="5" id="KW-0325">Glycoprotein</keyword>
<comment type="subcellular location">
    <subcellularLocation>
        <location evidence="1">Secreted</location>
    </subcellularLocation>
</comment>
<dbReference type="PANTHER" id="PTHR10105">
    <property type="entry name" value="SELENOPROTEIN P"/>
    <property type="match status" value="1"/>
</dbReference>
<evidence type="ECO:0000256" key="1">
    <source>
        <dbReference type="ARBA" id="ARBA00004613"/>
    </source>
</evidence>
<evidence type="ECO:0000256" key="5">
    <source>
        <dbReference type="ARBA" id="ARBA00023180"/>
    </source>
</evidence>
<feature type="non-terminal residue" evidence="8">
    <location>
        <position position="448"/>
    </location>
</feature>
<keyword evidence="2" id="KW-0964">Secreted</keyword>
<feature type="compositionally biased region" description="Basic residues" evidence="6">
    <location>
        <begin position="251"/>
        <end position="262"/>
    </location>
</feature>
<evidence type="ECO:0000256" key="2">
    <source>
        <dbReference type="ARBA" id="ARBA00022525"/>
    </source>
</evidence>
<dbReference type="AlphaFoldDB" id="A0A087U3W7"/>
<dbReference type="InterPro" id="IPR037941">
    <property type="entry name" value="SeP"/>
</dbReference>
<dbReference type="OMA" id="YYIPFPL"/>
<feature type="domain" description="Selenoprotein P N-terminal" evidence="7">
    <location>
        <begin position="2"/>
        <end position="130"/>
    </location>
</feature>
<dbReference type="PANTHER" id="PTHR10105:SF2">
    <property type="entry name" value="AGAP003297-PA"/>
    <property type="match status" value="1"/>
</dbReference>
<dbReference type="EMBL" id="KK118038">
    <property type="protein sequence ID" value="KFM72056.1"/>
    <property type="molecule type" value="Genomic_DNA"/>
</dbReference>
<organism evidence="8 9">
    <name type="scientific">Stegodyphus mimosarum</name>
    <name type="common">African social velvet spider</name>
    <dbReference type="NCBI Taxonomy" id="407821"/>
    <lineage>
        <taxon>Eukaryota</taxon>
        <taxon>Metazoa</taxon>
        <taxon>Ecdysozoa</taxon>
        <taxon>Arthropoda</taxon>
        <taxon>Chelicerata</taxon>
        <taxon>Arachnida</taxon>
        <taxon>Araneae</taxon>
        <taxon>Araneomorphae</taxon>
        <taxon>Entelegynae</taxon>
        <taxon>Eresoidea</taxon>
        <taxon>Eresidae</taxon>
        <taxon>Stegodyphus</taxon>
    </lineage>
</organism>
<dbReference type="InterPro" id="IPR007671">
    <property type="entry name" value="Selenoprotein-P_N"/>
</dbReference>
<dbReference type="GO" id="GO:0005576">
    <property type="term" value="C:extracellular region"/>
    <property type="evidence" value="ECO:0007669"/>
    <property type="project" value="UniProtKB-SubCell"/>
</dbReference>
<evidence type="ECO:0000256" key="6">
    <source>
        <dbReference type="SAM" id="MobiDB-lite"/>
    </source>
</evidence>
<keyword evidence="3" id="KW-0732">Signal</keyword>
<evidence type="ECO:0000313" key="8">
    <source>
        <dbReference type="EMBL" id="KFM72056.1"/>
    </source>
</evidence>
<evidence type="ECO:0000256" key="4">
    <source>
        <dbReference type="ARBA" id="ARBA00022933"/>
    </source>
</evidence>
<evidence type="ECO:0000259" key="7">
    <source>
        <dbReference type="Pfam" id="PF04592"/>
    </source>
</evidence>
<name>A0A087U3W7_STEMI</name>